<proteinExistence type="predicted"/>
<evidence type="ECO:0000256" key="1">
    <source>
        <dbReference type="SAM" id="SignalP"/>
    </source>
</evidence>
<dbReference type="PROSITE" id="PS51257">
    <property type="entry name" value="PROKAR_LIPOPROTEIN"/>
    <property type="match status" value="1"/>
</dbReference>
<keyword evidence="4" id="KW-1185">Reference proteome</keyword>
<evidence type="ECO:0000313" key="3">
    <source>
        <dbReference type="EMBL" id="SIS72947.1"/>
    </source>
</evidence>
<feature type="domain" description="Transferrin-binding protein B C-lobe/N-lobe beta-barrel" evidence="2">
    <location>
        <begin position="150"/>
        <end position="293"/>
    </location>
</feature>
<dbReference type="Pfam" id="PF01298">
    <property type="entry name" value="TbpB_B_D"/>
    <property type="match status" value="1"/>
</dbReference>
<dbReference type="AlphaFoldDB" id="A0A1N7LGL1"/>
<protein>
    <recommendedName>
        <fullName evidence="2">Transferrin-binding protein B C-lobe/N-lobe beta-barrel domain-containing protein</fullName>
    </recommendedName>
</protein>
<feature type="signal peptide" evidence="1">
    <location>
        <begin position="1"/>
        <end position="24"/>
    </location>
</feature>
<evidence type="ECO:0000313" key="4">
    <source>
        <dbReference type="Proteomes" id="UP000186098"/>
    </source>
</evidence>
<name>A0A1N7LGL1_9RHOB</name>
<accession>A0A1N7LGL1</accession>
<dbReference type="InterPro" id="IPR001677">
    <property type="entry name" value="TbpB_B_D"/>
</dbReference>
<evidence type="ECO:0000259" key="2">
    <source>
        <dbReference type="Pfam" id="PF01298"/>
    </source>
</evidence>
<dbReference type="SUPFAM" id="SSF56925">
    <property type="entry name" value="OMPA-like"/>
    <property type="match status" value="1"/>
</dbReference>
<reference evidence="4" key="1">
    <citation type="submission" date="2017-01" db="EMBL/GenBank/DDBJ databases">
        <authorList>
            <person name="Varghese N."/>
            <person name="Submissions S."/>
        </authorList>
    </citation>
    <scope>NUCLEOTIDE SEQUENCE [LARGE SCALE GENOMIC DNA]</scope>
    <source>
        <strain evidence="4">DSM 18714</strain>
    </source>
</reference>
<sequence>MRAIKSMAAAVAVASCGASPLVTASSNSGGGTTTAAIPADLAVNVNKIVYDPGTTPGGGTIQIEIASLDTTPLTATFTRDASLDVTGYKAFRMQEDALDRMFIALAAESADGSVRAATVGDGGQFNRYFAGGYYERDGAFDAPPVNSATPGSGQVSYAGSYAAVTNVGLAAGGPTDVTLPIPAGTDPSLTPSQPARVAGDIFLNANFADSSVNGSIYNRVIVDSGFSLDDVILVAATIDGNGTFAGTTENPAQVGTGTYGGIFGGTDAAAVAGVVHLEEFESTWTNEQEHGVFVLTQCGLPGSAPICATVAP</sequence>
<feature type="chain" id="PRO_5012184859" description="Transferrin-binding protein B C-lobe/N-lobe beta-barrel domain-containing protein" evidence="1">
    <location>
        <begin position="25"/>
        <end position="312"/>
    </location>
</feature>
<organism evidence="3 4">
    <name type="scientific">Phaeovulum vinaykumarii</name>
    <dbReference type="NCBI Taxonomy" id="407234"/>
    <lineage>
        <taxon>Bacteria</taxon>
        <taxon>Pseudomonadati</taxon>
        <taxon>Pseudomonadota</taxon>
        <taxon>Alphaproteobacteria</taxon>
        <taxon>Rhodobacterales</taxon>
        <taxon>Paracoccaceae</taxon>
        <taxon>Phaeovulum</taxon>
    </lineage>
</organism>
<gene>
    <name evidence="3" type="ORF">SAMN05421795_10322</name>
</gene>
<dbReference type="STRING" id="407234.SAMN05421795_10322"/>
<dbReference type="Gene3D" id="2.40.160.90">
    <property type="match status" value="1"/>
</dbReference>
<dbReference type="InterPro" id="IPR011250">
    <property type="entry name" value="OMP/PagP_B-barrel"/>
</dbReference>
<dbReference type="Proteomes" id="UP000186098">
    <property type="component" value="Unassembled WGS sequence"/>
</dbReference>
<keyword evidence="1" id="KW-0732">Signal</keyword>
<dbReference type="EMBL" id="FTOM01000003">
    <property type="protein sequence ID" value="SIS72947.1"/>
    <property type="molecule type" value="Genomic_DNA"/>
</dbReference>